<organism evidence="2 3">
    <name type="scientific">Goekera deserti</name>
    <dbReference type="NCBI Taxonomy" id="2497753"/>
    <lineage>
        <taxon>Bacteria</taxon>
        <taxon>Bacillati</taxon>
        <taxon>Actinomycetota</taxon>
        <taxon>Actinomycetes</taxon>
        <taxon>Geodermatophilales</taxon>
        <taxon>Geodermatophilaceae</taxon>
        <taxon>Goekera</taxon>
    </lineage>
</organism>
<dbReference type="InterPro" id="IPR029062">
    <property type="entry name" value="Class_I_gatase-like"/>
</dbReference>
<dbReference type="Pfam" id="PF06283">
    <property type="entry name" value="ThuA"/>
    <property type="match status" value="1"/>
</dbReference>
<dbReference type="RefSeq" id="WP_162392349.1">
    <property type="nucleotide sequence ID" value="NZ_JAABOZ010000001.1"/>
</dbReference>
<comment type="caution">
    <text evidence="2">The sequence shown here is derived from an EMBL/GenBank/DDBJ whole genome shotgun (WGS) entry which is preliminary data.</text>
</comment>
<dbReference type="EMBL" id="JAAGWK010000022">
    <property type="protein sequence ID" value="NEL55450.1"/>
    <property type="molecule type" value="Genomic_DNA"/>
</dbReference>
<name>A0A7K3WIA9_9ACTN</name>
<dbReference type="AlphaFoldDB" id="A0A7K3WIA9"/>
<dbReference type="Proteomes" id="UP000470470">
    <property type="component" value="Unassembled WGS sequence"/>
</dbReference>
<accession>A0A7K3WIA9</accession>
<dbReference type="Gene3D" id="3.40.50.880">
    <property type="match status" value="1"/>
</dbReference>
<proteinExistence type="predicted"/>
<feature type="domain" description="ThuA-like" evidence="1">
    <location>
        <begin position="11"/>
        <end position="224"/>
    </location>
</feature>
<reference evidence="2 3" key="1">
    <citation type="submission" date="2020-02" db="EMBL/GenBank/DDBJ databases">
        <title>The whole genome sequence of CPCC 205119.</title>
        <authorList>
            <person name="Jiang Z."/>
        </authorList>
    </citation>
    <scope>NUCLEOTIDE SEQUENCE [LARGE SCALE GENOMIC DNA]</scope>
    <source>
        <strain evidence="2 3">CPCC 205119</strain>
    </source>
</reference>
<dbReference type="SUPFAM" id="SSF52317">
    <property type="entry name" value="Class I glutamine amidotransferase-like"/>
    <property type="match status" value="1"/>
</dbReference>
<sequence length="276" mass="29653">MAGPAGRVDVVLVCGGRWHDVDHARLRLLEALARHPHARTRVFEDYATGSAAGGDALARADLLVTYACDLRPDPHQQRRLADWVAAGGRWLALHGTNAAIDPPPDGGPRVFGTPRVLGPVAEVLGSQFLGHPPIAPYRVEVTRPEHPLVAGIAPFEVGDELYVSELHPPLEVLLHARFTGSCRGFQEGRVDDDEPRPVLYLKRTGAGTVCYLTLGHTRGRFDVQDLGVDDTGREDRGSWLVPAFTTVLERCLEWGVTGAFPAVGPAASPASPGRPG</sequence>
<dbReference type="InterPro" id="IPR029010">
    <property type="entry name" value="ThuA-like"/>
</dbReference>
<evidence type="ECO:0000313" key="2">
    <source>
        <dbReference type="EMBL" id="NEL55450.1"/>
    </source>
</evidence>
<evidence type="ECO:0000313" key="3">
    <source>
        <dbReference type="Proteomes" id="UP000470470"/>
    </source>
</evidence>
<protein>
    <submittedName>
        <fullName evidence="2">ThuA domain-containing protein</fullName>
    </submittedName>
</protein>
<keyword evidence="3" id="KW-1185">Reference proteome</keyword>
<evidence type="ECO:0000259" key="1">
    <source>
        <dbReference type="Pfam" id="PF06283"/>
    </source>
</evidence>
<gene>
    <name evidence="2" type="ORF">G1H19_15785</name>
</gene>